<name>A0ABR9CJ32_9HYPH</name>
<dbReference type="Proteomes" id="UP000632063">
    <property type="component" value="Unassembled WGS sequence"/>
</dbReference>
<proteinExistence type="predicted"/>
<dbReference type="PANTHER" id="PTHR33221">
    <property type="entry name" value="WINGED HELIX-TURN-HELIX TRANSCRIPTIONAL REGULATOR, RRF2 FAMILY"/>
    <property type="match status" value="1"/>
</dbReference>
<evidence type="ECO:0000313" key="3">
    <source>
        <dbReference type="Proteomes" id="UP000632063"/>
    </source>
</evidence>
<dbReference type="NCBIfam" id="TIGR00738">
    <property type="entry name" value="rrf2_super"/>
    <property type="match status" value="1"/>
</dbReference>
<evidence type="ECO:0000256" key="1">
    <source>
        <dbReference type="ARBA" id="ARBA00023125"/>
    </source>
</evidence>
<dbReference type="EMBL" id="JACYXI010000002">
    <property type="protein sequence ID" value="MBD8890841.1"/>
    <property type="molecule type" value="Genomic_DNA"/>
</dbReference>
<dbReference type="InterPro" id="IPR036390">
    <property type="entry name" value="WH_DNA-bd_sf"/>
</dbReference>
<dbReference type="Gene3D" id="1.10.10.10">
    <property type="entry name" value="Winged helix-like DNA-binding domain superfamily/Winged helix DNA-binding domain"/>
    <property type="match status" value="1"/>
</dbReference>
<protein>
    <submittedName>
        <fullName evidence="2">Rrf2 family transcriptional regulator</fullName>
    </submittedName>
</protein>
<dbReference type="InterPro" id="IPR036388">
    <property type="entry name" value="WH-like_DNA-bd_sf"/>
</dbReference>
<dbReference type="PROSITE" id="PS51197">
    <property type="entry name" value="HTH_RRF2_2"/>
    <property type="match status" value="1"/>
</dbReference>
<keyword evidence="1" id="KW-0238">DNA-binding</keyword>
<sequence length="161" mass="17918">MRLTERTDIAVRILIFLSLFKGQKVSIDQLAEQYIGHRAQIVAAVQQLRKAGMIGSIPGRNGGIWIEKDPSEISVAEIVRMFETDFAMTTCMNHNDDCTLIGSCRLPRLLNEALARFFEPLEAATIADLIVPNAMRIIEGNREDTERVKAFTPVRAETGAS</sequence>
<gene>
    <name evidence="2" type="ORF">IG616_04730</name>
</gene>
<comment type="caution">
    <text evidence="2">The sequence shown here is derived from an EMBL/GenBank/DDBJ whole genome shotgun (WGS) entry which is preliminary data.</text>
</comment>
<reference evidence="2 3" key="2">
    <citation type="journal article" date="2021" name="Int. J. Syst. Evol. Microbiol.">
        <title>Roseibium litorale sp. nov., isolated from a tidal flat sediment and proposal for the reclassification of Labrenzia polysiphoniae as Roseibium polysiphoniae comb. nov.</title>
        <authorList>
            <person name="Liu Y."/>
            <person name="Pei T."/>
            <person name="Du J."/>
            <person name="Chao M."/>
            <person name="Deng M.R."/>
            <person name="Zhu H."/>
        </authorList>
    </citation>
    <scope>NUCLEOTIDE SEQUENCE [LARGE SCALE GENOMIC DNA]</scope>
    <source>
        <strain evidence="2 3">4C16A</strain>
    </source>
</reference>
<dbReference type="RefSeq" id="WP_192146989.1">
    <property type="nucleotide sequence ID" value="NZ_JACYXI010000002.1"/>
</dbReference>
<accession>A0ABR9CJ32</accession>
<dbReference type="SUPFAM" id="SSF46785">
    <property type="entry name" value="Winged helix' DNA-binding domain"/>
    <property type="match status" value="1"/>
</dbReference>
<organism evidence="2 3">
    <name type="scientific">Roseibium litorale</name>
    <dbReference type="NCBI Taxonomy" id="2803841"/>
    <lineage>
        <taxon>Bacteria</taxon>
        <taxon>Pseudomonadati</taxon>
        <taxon>Pseudomonadota</taxon>
        <taxon>Alphaproteobacteria</taxon>
        <taxon>Hyphomicrobiales</taxon>
        <taxon>Stappiaceae</taxon>
        <taxon>Roseibium</taxon>
    </lineage>
</organism>
<dbReference type="InterPro" id="IPR000944">
    <property type="entry name" value="Tscrpt_reg_Rrf2"/>
</dbReference>
<keyword evidence="3" id="KW-1185">Reference proteome</keyword>
<evidence type="ECO:0000313" key="2">
    <source>
        <dbReference type="EMBL" id="MBD8890841.1"/>
    </source>
</evidence>
<reference evidence="3" key="1">
    <citation type="submission" date="2020-09" db="EMBL/GenBank/DDBJ databases">
        <title>The genome sequence of strain Labrenzia suaedae 4C16A.</title>
        <authorList>
            <person name="Liu Y."/>
        </authorList>
    </citation>
    <scope>NUCLEOTIDE SEQUENCE [LARGE SCALE GENOMIC DNA]</scope>
    <source>
        <strain evidence="3">4C16A</strain>
    </source>
</reference>
<dbReference type="Pfam" id="PF02082">
    <property type="entry name" value="Rrf2"/>
    <property type="match status" value="1"/>
</dbReference>
<dbReference type="PANTHER" id="PTHR33221:SF4">
    <property type="entry name" value="HTH-TYPE TRANSCRIPTIONAL REPRESSOR NSRR"/>
    <property type="match status" value="1"/>
</dbReference>